<evidence type="ECO:0000313" key="5">
    <source>
        <dbReference type="Proteomes" id="UP000429644"/>
    </source>
</evidence>
<gene>
    <name evidence="4" type="ORF">GB882_06820</name>
</gene>
<accession>A0A7J9UUU0</accession>
<dbReference type="PANTHER" id="PTHR43877">
    <property type="entry name" value="AMINOALKYLPHOSPHONATE N-ACETYLTRANSFERASE-RELATED-RELATED"/>
    <property type="match status" value="1"/>
</dbReference>
<organism evidence="4 5">
    <name type="scientific">Georgenia ruanii</name>
    <dbReference type="NCBI Taxonomy" id="348442"/>
    <lineage>
        <taxon>Bacteria</taxon>
        <taxon>Bacillati</taxon>
        <taxon>Actinomycetota</taxon>
        <taxon>Actinomycetes</taxon>
        <taxon>Micrococcales</taxon>
        <taxon>Bogoriellaceae</taxon>
        <taxon>Georgenia</taxon>
    </lineage>
</organism>
<dbReference type="EMBL" id="WHPD01001485">
    <property type="protein sequence ID" value="MPV88376.1"/>
    <property type="molecule type" value="Genomic_DNA"/>
</dbReference>
<keyword evidence="1 4" id="KW-0808">Transferase</keyword>
<dbReference type="Gene3D" id="3.40.630.30">
    <property type="match status" value="1"/>
</dbReference>
<comment type="caution">
    <text evidence="4">The sequence shown here is derived from an EMBL/GenBank/DDBJ whole genome shotgun (WGS) entry which is preliminary data.</text>
</comment>
<evidence type="ECO:0000256" key="2">
    <source>
        <dbReference type="ARBA" id="ARBA00023315"/>
    </source>
</evidence>
<keyword evidence="2" id="KW-0012">Acyltransferase</keyword>
<reference evidence="4 5" key="1">
    <citation type="submission" date="2019-10" db="EMBL/GenBank/DDBJ databases">
        <title>Georgenia wutianyii sp. nov. and Georgenia yuyongxinii sp. nov. isolated from plateau pika (Ochotona curzoniae) in the Qinghai-Tibet plateau of China.</title>
        <authorList>
            <person name="Tian Z."/>
        </authorList>
    </citation>
    <scope>NUCLEOTIDE SEQUENCE [LARGE SCALE GENOMIC DNA]</scope>
    <source>
        <strain evidence="4 5">JCM 15130</strain>
    </source>
</reference>
<name>A0A7J9UUU0_9MICO</name>
<keyword evidence="5" id="KW-1185">Reference proteome</keyword>
<dbReference type="SUPFAM" id="SSF55729">
    <property type="entry name" value="Acyl-CoA N-acyltransferases (Nat)"/>
    <property type="match status" value="1"/>
</dbReference>
<sequence length="163" mass="18272">MSGTFAIREPSVDDADGVAEVHNRGWREAYGQLLPEEFYDDAALQRRKKSWRSLLGQGEPSLRLFVGEAEGRIVGVGLAGKSREQNPARDLELRTLYVISPYYGSGVAQALLDAAIGQERAQLWVARDNPRAQAFYRRNGFTMDGAEKVDKDIDNLVEVRFVR</sequence>
<dbReference type="AlphaFoldDB" id="A0A7J9UUU0"/>
<evidence type="ECO:0000256" key="1">
    <source>
        <dbReference type="ARBA" id="ARBA00022679"/>
    </source>
</evidence>
<dbReference type="InterPro" id="IPR050832">
    <property type="entry name" value="Bact_Acetyltransf"/>
</dbReference>
<feature type="domain" description="N-acetyltransferase" evidence="3">
    <location>
        <begin position="5"/>
        <end position="163"/>
    </location>
</feature>
<dbReference type="RefSeq" id="WP_152231019.1">
    <property type="nucleotide sequence ID" value="NZ_BAAAOT010000013.1"/>
</dbReference>
<evidence type="ECO:0000259" key="3">
    <source>
        <dbReference type="PROSITE" id="PS51186"/>
    </source>
</evidence>
<dbReference type="PROSITE" id="PS51186">
    <property type="entry name" value="GNAT"/>
    <property type="match status" value="1"/>
</dbReference>
<protein>
    <submittedName>
        <fullName evidence="4">GNAT family N-acetyltransferase</fullName>
    </submittedName>
</protein>
<dbReference type="GO" id="GO:0016747">
    <property type="term" value="F:acyltransferase activity, transferring groups other than amino-acyl groups"/>
    <property type="evidence" value="ECO:0007669"/>
    <property type="project" value="InterPro"/>
</dbReference>
<proteinExistence type="predicted"/>
<evidence type="ECO:0000313" key="4">
    <source>
        <dbReference type="EMBL" id="MPV88376.1"/>
    </source>
</evidence>
<dbReference type="CDD" id="cd04301">
    <property type="entry name" value="NAT_SF"/>
    <property type="match status" value="1"/>
</dbReference>
<dbReference type="PANTHER" id="PTHR43877:SF1">
    <property type="entry name" value="ACETYLTRANSFERASE"/>
    <property type="match status" value="1"/>
</dbReference>
<dbReference type="InterPro" id="IPR000182">
    <property type="entry name" value="GNAT_dom"/>
</dbReference>
<dbReference type="Proteomes" id="UP000429644">
    <property type="component" value="Unassembled WGS sequence"/>
</dbReference>
<dbReference type="OrthoDB" id="5243635at2"/>
<dbReference type="Pfam" id="PF00583">
    <property type="entry name" value="Acetyltransf_1"/>
    <property type="match status" value="1"/>
</dbReference>
<dbReference type="InterPro" id="IPR016181">
    <property type="entry name" value="Acyl_CoA_acyltransferase"/>
</dbReference>